<dbReference type="SUPFAM" id="SSF52833">
    <property type="entry name" value="Thioredoxin-like"/>
    <property type="match status" value="1"/>
</dbReference>
<dbReference type="CDD" id="cd03036">
    <property type="entry name" value="ArsC_like"/>
    <property type="match status" value="1"/>
</dbReference>
<sequence length="118" mass="14075">MSVLFMEYPKCTTCQKAKKWLVDNQVDFEDRHIVEQKPSKEELKQWYERSGLELKRFFNTSGQIYRQMELKDKLPSMSEEKQLELLSSNGMLVKRPLIVSENTVLVGFKEAEWKERLK</sequence>
<dbReference type="OrthoDB" id="9794155at2"/>
<dbReference type="Pfam" id="PF03960">
    <property type="entry name" value="ArsC"/>
    <property type="match status" value="1"/>
</dbReference>
<dbReference type="Gene3D" id="3.40.30.10">
    <property type="entry name" value="Glutaredoxin"/>
    <property type="match status" value="1"/>
</dbReference>
<dbReference type="EMBL" id="LNAM01000182">
    <property type="protein sequence ID" value="KSV58193.1"/>
    <property type="molecule type" value="Genomic_DNA"/>
</dbReference>
<evidence type="ECO:0000313" key="3">
    <source>
        <dbReference type="Proteomes" id="UP000054874"/>
    </source>
</evidence>
<evidence type="ECO:0000313" key="2">
    <source>
        <dbReference type="EMBL" id="KSV58193.1"/>
    </source>
</evidence>
<proteinExistence type="inferred from homology"/>
<comment type="similarity">
    <text evidence="1">Belongs to the ArsC family.</text>
</comment>
<dbReference type="InterPro" id="IPR006504">
    <property type="entry name" value="Tscrpt_reg_Spx/MgsR"/>
</dbReference>
<dbReference type="STRING" id="290052.ASU35_13855"/>
<dbReference type="AlphaFoldDB" id="A0A0V8QC87"/>
<dbReference type="InterPro" id="IPR006660">
    <property type="entry name" value="Arsenate_reductase-like"/>
</dbReference>
<evidence type="ECO:0000256" key="1">
    <source>
        <dbReference type="PROSITE-ProRule" id="PRU01282"/>
    </source>
</evidence>
<gene>
    <name evidence="2" type="ORF">ASU35_13855</name>
</gene>
<reference evidence="2 3" key="1">
    <citation type="submission" date="2015-11" db="EMBL/GenBank/DDBJ databases">
        <title>Butyribacter intestini gen. nov., sp. nov., a butyric acid-producing bacterium of the family Lachnospiraceae isolated from the human faeces.</title>
        <authorList>
            <person name="Zou Y."/>
            <person name="Xue W."/>
            <person name="Luo G."/>
            <person name="Lv M."/>
        </authorList>
    </citation>
    <scope>NUCLEOTIDE SEQUENCE [LARGE SCALE GENOMIC DNA]</scope>
    <source>
        <strain evidence="2 3">ACET-33324</strain>
    </source>
</reference>
<keyword evidence="3" id="KW-1185">Reference proteome</keyword>
<organism evidence="2 3">
    <name type="scientific">Acetivibrio ethanolgignens</name>
    <dbReference type="NCBI Taxonomy" id="290052"/>
    <lineage>
        <taxon>Bacteria</taxon>
        <taxon>Bacillati</taxon>
        <taxon>Bacillota</taxon>
        <taxon>Clostridia</taxon>
        <taxon>Eubacteriales</taxon>
        <taxon>Oscillospiraceae</taxon>
        <taxon>Acetivibrio</taxon>
    </lineage>
</organism>
<dbReference type="NCBIfam" id="TIGR01617">
    <property type="entry name" value="arsC_related"/>
    <property type="match status" value="1"/>
</dbReference>
<accession>A0A0V8QC87</accession>
<dbReference type="Proteomes" id="UP000054874">
    <property type="component" value="Unassembled WGS sequence"/>
</dbReference>
<name>A0A0V8QC87_9FIRM</name>
<dbReference type="RefSeq" id="WP_058353573.1">
    <property type="nucleotide sequence ID" value="NZ_CABMMD010000182.1"/>
</dbReference>
<protein>
    <submittedName>
        <fullName evidence="2">ArsC family transcriptional regulator</fullName>
    </submittedName>
</protein>
<dbReference type="PANTHER" id="PTHR30041">
    <property type="entry name" value="ARSENATE REDUCTASE"/>
    <property type="match status" value="1"/>
</dbReference>
<dbReference type="PANTHER" id="PTHR30041:SF8">
    <property type="entry name" value="PROTEIN YFFB"/>
    <property type="match status" value="1"/>
</dbReference>
<comment type="caution">
    <text evidence="2">The sequence shown here is derived from an EMBL/GenBank/DDBJ whole genome shotgun (WGS) entry which is preliminary data.</text>
</comment>
<dbReference type="PROSITE" id="PS51353">
    <property type="entry name" value="ARSC"/>
    <property type="match status" value="1"/>
</dbReference>
<dbReference type="InterPro" id="IPR036249">
    <property type="entry name" value="Thioredoxin-like_sf"/>
</dbReference>